<reference evidence="3 4" key="1">
    <citation type="submission" date="2018-08" db="EMBL/GenBank/DDBJ databases">
        <title>Actinomadura spongicola sp. nov., isolated from marine sponge Leucetta chagosensis.</title>
        <authorList>
            <person name="Li L."/>
            <person name="Lin H.W."/>
        </authorList>
    </citation>
    <scope>NUCLEOTIDE SEQUENCE [LARGE SCALE GENOMIC DNA]</scope>
    <source>
        <strain evidence="3 4">LHW52907</strain>
    </source>
</reference>
<sequence length="692" mass="77510">MSRYRYGAYEDGPDPLAPPYDVRDALDAMGDSVLDGTRPDDALRDLLRRGLPGARGRRGLDDMLRQVRERRRALRDRGRLDGTLEQARALLDTAIGQERAELFPDPSDEARLREAELDTLPSDTSQAIRRLSGYEWRSDAARRTFEQLKDLLRREVLDAQFQGMKQALENQDPAAMERVKDMMAALNAMLERDARGEHTQDDFDRFMSEYGDMFPDDPRTLDELVDSLARRAAAMDRLLASLNPEQRAELAGLMDQAMRDAGLAMEMARLGDALRARRPDLGWGRPEEMTGDDPLGMGDATTALAELADLSELEAALGQDYPGARLDDIDEDAVRRALGRQAVDDLAELRRIEAELERQGYLRRTRGKLELTPKAVRRLGETALRRVFSRLTSGRQGDHEQRDAGQAGELTGASREWRFGDEQPLDVVRTVSNAIRRSAMDAGAGLVTRPSANLRKPGVPEPVLHEPGRAEIAKVRGNGSRRPGGVRLSVDDFEVQETERRTGAAVCLLVDLSYSMVLRGAWAVAKQTTLALHTLVTSKFPQDAIQIIGFSNYARVLHPTEMAGLDWDMVQGTNLHHALMIAGRHLDRHPDFEPIVLVVTDGEPTAHLRPDGRSLFDYPPSTDTLVLTLAEVDRMTRRGACMNFFMLAEDRRLVSFVEEVARRNGGRVFAPDAERLGEYVVSDYLRVRRSRR</sequence>
<dbReference type="SUPFAM" id="SSF53300">
    <property type="entry name" value="vWA-like"/>
    <property type="match status" value="1"/>
</dbReference>
<dbReference type="EMBL" id="QVNQ01000004">
    <property type="protein sequence ID" value="RFS84710.1"/>
    <property type="molecule type" value="Genomic_DNA"/>
</dbReference>
<protein>
    <recommendedName>
        <fullName evidence="2">VWFA domain-containing protein</fullName>
    </recommendedName>
</protein>
<evidence type="ECO:0000313" key="4">
    <source>
        <dbReference type="Proteomes" id="UP000262882"/>
    </source>
</evidence>
<dbReference type="RefSeq" id="WP_117400050.1">
    <property type="nucleotide sequence ID" value="NZ_QVNQ01000004.1"/>
</dbReference>
<accession>A0A372GH68</accession>
<evidence type="ECO:0000256" key="1">
    <source>
        <dbReference type="SAM" id="MobiDB-lite"/>
    </source>
</evidence>
<gene>
    <name evidence="3" type="ORF">D0T12_14345</name>
</gene>
<dbReference type="InterPro" id="IPR002035">
    <property type="entry name" value="VWF_A"/>
</dbReference>
<proteinExistence type="predicted"/>
<comment type="caution">
    <text evidence="3">The sequence shown here is derived from an EMBL/GenBank/DDBJ whole genome shotgun (WGS) entry which is preliminary data.</text>
</comment>
<evidence type="ECO:0000259" key="2">
    <source>
        <dbReference type="SMART" id="SM00327"/>
    </source>
</evidence>
<dbReference type="InterPro" id="IPR036465">
    <property type="entry name" value="vWFA_dom_sf"/>
</dbReference>
<keyword evidence="4" id="KW-1185">Reference proteome</keyword>
<dbReference type="CDD" id="cd00198">
    <property type="entry name" value="vWFA"/>
    <property type="match status" value="1"/>
</dbReference>
<organism evidence="3 4">
    <name type="scientific">Actinomadura spongiicola</name>
    <dbReference type="NCBI Taxonomy" id="2303421"/>
    <lineage>
        <taxon>Bacteria</taxon>
        <taxon>Bacillati</taxon>
        <taxon>Actinomycetota</taxon>
        <taxon>Actinomycetes</taxon>
        <taxon>Streptosporangiales</taxon>
        <taxon>Thermomonosporaceae</taxon>
        <taxon>Actinomadura</taxon>
    </lineage>
</organism>
<dbReference type="OrthoDB" id="9766126at2"/>
<dbReference type="AlphaFoldDB" id="A0A372GH68"/>
<feature type="region of interest" description="Disordered" evidence="1">
    <location>
        <begin position="391"/>
        <end position="413"/>
    </location>
</feature>
<dbReference type="Proteomes" id="UP000262882">
    <property type="component" value="Unassembled WGS sequence"/>
</dbReference>
<feature type="domain" description="VWFA" evidence="2">
    <location>
        <begin position="503"/>
        <end position="685"/>
    </location>
</feature>
<evidence type="ECO:0000313" key="3">
    <source>
        <dbReference type="EMBL" id="RFS84710.1"/>
    </source>
</evidence>
<name>A0A372GH68_9ACTN</name>
<dbReference type="SMART" id="SM00327">
    <property type="entry name" value="VWA"/>
    <property type="match status" value="1"/>
</dbReference>
<dbReference type="Gene3D" id="3.40.50.410">
    <property type="entry name" value="von Willebrand factor, type A domain"/>
    <property type="match status" value="1"/>
</dbReference>